<keyword evidence="3 6" id="KW-0812">Transmembrane</keyword>
<evidence type="ECO:0000256" key="5">
    <source>
        <dbReference type="ARBA" id="ARBA00023136"/>
    </source>
</evidence>
<gene>
    <name evidence="7" type="ORF">ABEG18_11895</name>
</gene>
<feature type="transmembrane region" description="Helical" evidence="6">
    <location>
        <begin position="12"/>
        <end position="30"/>
    </location>
</feature>
<accession>A0AAU7JM09</accession>
<dbReference type="PANTHER" id="PTHR30482">
    <property type="entry name" value="HIGH-AFFINITY BRANCHED-CHAIN AMINO ACID TRANSPORT SYSTEM PERMEASE"/>
    <property type="match status" value="1"/>
</dbReference>
<dbReference type="InterPro" id="IPR043428">
    <property type="entry name" value="LivM-like"/>
</dbReference>
<dbReference type="GO" id="GO:0005886">
    <property type="term" value="C:plasma membrane"/>
    <property type="evidence" value="ECO:0007669"/>
    <property type="project" value="UniProtKB-SubCell"/>
</dbReference>
<feature type="transmembrane region" description="Helical" evidence="6">
    <location>
        <begin position="67"/>
        <end position="86"/>
    </location>
</feature>
<feature type="transmembrane region" description="Helical" evidence="6">
    <location>
        <begin position="301"/>
        <end position="320"/>
    </location>
</feature>
<keyword evidence="4 6" id="KW-1133">Transmembrane helix</keyword>
<evidence type="ECO:0000256" key="3">
    <source>
        <dbReference type="ARBA" id="ARBA00022692"/>
    </source>
</evidence>
<name>A0AAU7JM09_9HYPH</name>
<feature type="transmembrane region" description="Helical" evidence="6">
    <location>
        <begin position="168"/>
        <end position="187"/>
    </location>
</feature>
<evidence type="ECO:0000313" key="7">
    <source>
        <dbReference type="EMBL" id="XBO41422.1"/>
    </source>
</evidence>
<feature type="transmembrane region" description="Helical" evidence="6">
    <location>
        <begin position="36"/>
        <end position="55"/>
    </location>
</feature>
<feature type="transmembrane region" description="Helical" evidence="6">
    <location>
        <begin position="92"/>
        <end position="111"/>
    </location>
</feature>
<protein>
    <submittedName>
        <fullName evidence="7">Branched-chain amino acid ABC transporter permease</fullName>
    </submittedName>
</protein>
<evidence type="ECO:0000256" key="2">
    <source>
        <dbReference type="ARBA" id="ARBA00022475"/>
    </source>
</evidence>
<keyword evidence="5 6" id="KW-0472">Membrane</keyword>
<proteinExistence type="predicted"/>
<evidence type="ECO:0000256" key="4">
    <source>
        <dbReference type="ARBA" id="ARBA00022989"/>
    </source>
</evidence>
<dbReference type="CDD" id="cd06581">
    <property type="entry name" value="TM_PBP1_LivM_like"/>
    <property type="match status" value="1"/>
</dbReference>
<dbReference type="EMBL" id="CP157484">
    <property type="protein sequence ID" value="XBO41422.1"/>
    <property type="molecule type" value="Genomic_DNA"/>
</dbReference>
<feature type="transmembrane region" description="Helical" evidence="6">
    <location>
        <begin position="257"/>
        <end position="281"/>
    </location>
</feature>
<organism evidence="7">
    <name type="scientific">Alsobacter sp. KACC 23698</name>
    <dbReference type="NCBI Taxonomy" id="3149229"/>
    <lineage>
        <taxon>Bacteria</taxon>
        <taxon>Pseudomonadati</taxon>
        <taxon>Pseudomonadota</taxon>
        <taxon>Alphaproteobacteria</taxon>
        <taxon>Hyphomicrobiales</taxon>
        <taxon>Alsobacteraceae</taxon>
        <taxon>Alsobacter</taxon>
    </lineage>
</organism>
<evidence type="ECO:0000256" key="1">
    <source>
        <dbReference type="ARBA" id="ARBA00004651"/>
    </source>
</evidence>
<dbReference type="AlphaFoldDB" id="A0AAU7JM09"/>
<keyword evidence="2" id="KW-1003">Cell membrane</keyword>
<feature type="transmembrane region" description="Helical" evidence="6">
    <location>
        <begin position="118"/>
        <end position="135"/>
    </location>
</feature>
<dbReference type="PANTHER" id="PTHR30482:SF10">
    <property type="entry name" value="HIGH-AFFINITY BRANCHED-CHAIN AMINO ACID TRANSPORT PROTEIN BRAE"/>
    <property type="match status" value="1"/>
</dbReference>
<dbReference type="GO" id="GO:0015658">
    <property type="term" value="F:branched-chain amino acid transmembrane transporter activity"/>
    <property type="evidence" value="ECO:0007669"/>
    <property type="project" value="InterPro"/>
</dbReference>
<dbReference type="InterPro" id="IPR001851">
    <property type="entry name" value="ABC_transp_permease"/>
</dbReference>
<comment type="subcellular location">
    <subcellularLocation>
        <location evidence="1">Cell membrane</location>
        <topology evidence="1">Multi-pass membrane protein</topology>
    </subcellularLocation>
</comment>
<reference evidence="7" key="1">
    <citation type="submission" date="2024-05" db="EMBL/GenBank/DDBJ databases">
        <authorList>
            <person name="Kim S."/>
            <person name="Heo J."/>
            <person name="Choi H."/>
            <person name="Choi Y."/>
            <person name="Kwon S.-W."/>
            <person name="Kim Y."/>
        </authorList>
    </citation>
    <scope>NUCLEOTIDE SEQUENCE</scope>
    <source>
        <strain evidence="7">KACC 23698</strain>
    </source>
</reference>
<sequence length="334" mass="35404">MIARLLRSAPPRAVALLAGLFFALLLAPLALDRYLLSVFVLVFWFAYVGQAWNVMMGFAGLLSLGHALYVGLGAYVAAALFVRYGVGPWAGLWLSALLSVAAGAAIGWLGFRFRIEGVYFSLLTIAFAEVARVGFDHLGWTGGAAGLFLPVSAGGAGEWWNLRGGPLFFYYVALAMAAGAFVLCAALRHSRLGYRWLAVREDAEAARALGVDVFRARMAAVVVSAALTSLGGVFYAFYYNNLFPGQVFDMSRSIEMILGPIVGGIGTLFGPVLGAFILTPLGEILIAATNALGLNAPGTKAVFYGVCLMIIVILAPNGLWPALKKRLGIPEADA</sequence>
<dbReference type="RefSeq" id="WP_406858276.1">
    <property type="nucleotide sequence ID" value="NZ_CP157484.1"/>
</dbReference>
<dbReference type="Pfam" id="PF02653">
    <property type="entry name" value="BPD_transp_2"/>
    <property type="match status" value="1"/>
</dbReference>
<feature type="transmembrane region" description="Helical" evidence="6">
    <location>
        <begin position="218"/>
        <end position="237"/>
    </location>
</feature>
<evidence type="ECO:0000256" key="6">
    <source>
        <dbReference type="SAM" id="Phobius"/>
    </source>
</evidence>